<protein>
    <recommendedName>
        <fullName evidence="4">Flagellar assembly protein T N-terminal domain-containing protein</fullName>
    </recommendedName>
</protein>
<organism evidence="2 3">
    <name type="scientific">Deinococcus deserti (strain DSM 17065 / CIP 109153 / LMG 22923 / VCD115)</name>
    <dbReference type="NCBI Taxonomy" id="546414"/>
    <lineage>
        <taxon>Bacteria</taxon>
        <taxon>Thermotogati</taxon>
        <taxon>Deinococcota</taxon>
        <taxon>Deinococci</taxon>
        <taxon>Deinococcales</taxon>
        <taxon>Deinococcaceae</taxon>
        <taxon>Deinococcus</taxon>
    </lineage>
</organism>
<dbReference type="TCDB" id="3.A.1.19.5">
    <property type="family name" value="the atp-binding cassette (abc) superfamily"/>
</dbReference>
<proteinExistence type="predicted"/>
<evidence type="ECO:0000256" key="1">
    <source>
        <dbReference type="SAM" id="SignalP"/>
    </source>
</evidence>
<feature type="signal peptide" evidence="1">
    <location>
        <begin position="1"/>
        <end position="22"/>
    </location>
</feature>
<name>C1CWI4_DEIDV</name>
<evidence type="ECO:0000313" key="3">
    <source>
        <dbReference type="Proteomes" id="UP000002208"/>
    </source>
</evidence>
<evidence type="ECO:0000313" key="2">
    <source>
        <dbReference type="EMBL" id="ACO46551.1"/>
    </source>
</evidence>
<dbReference type="EMBL" id="CP001114">
    <property type="protein sequence ID" value="ACO46551.1"/>
    <property type="molecule type" value="Genomic_DNA"/>
</dbReference>
<sequence length="358" mass="37476">MNWEIVQKASVAALALSSGALAQGTSERLTLDIEVTGQDRDRAYAQAMEKGIEALVSRNLTPGTAAYTQVLRDFPRADVRLGRILREQTVAGQVYMTVQVSVPRGAVERAAVRALPAVAQTRIAVVIPEVILRRPVPDPAAETEIARGLISSGLRVVDASQQVTNALREMVRANPTLSGTAAAELRTRLNTDLLVTGEAFAEEYGSVAGGLRGYTARLEVKVIDLASGQLLHSQAFQGSAVGATDAVAGKTALMNVGKIAADVLPGIVLKALQGSGSAAQRAFVVRVAPPVTFTQVNALMARLKTNVSLQDLTVRTIDAAGASLEIPFGGSVLELAALLESAGMQVVGMTGAELTLKF</sequence>
<accession>C1CWI4</accession>
<dbReference type="PaxDb" id="546414-Deide_15870"/>
<dbReference type="AlphaFoldDB" id="C1CWI4"/>
<dbReference type="Gene3D" id="3.40.50.10610">
    <property type="entry name" value="ABC-type transport auxiliary lipoprotein component"/>
    <property type="match status" value="1"/>
</dbReference>
<feature type="chain" id="PRO_5002905489" description="Flagellar assembly protein T N-terminal domain-containing protein" evidence="1">
    <location>
        <begin position="23"/>
        <end position="358"/>
    </location>
</feature>
<dbReference type="STRING" id="546414.Deide_15870"/>
<evidence type="ECO:0008006" key="4">
    <source>
        <dbReference type="Google" id="ProtNLM"/>
    </source>
</evidence>
<dbReference type="KEGG" id="ddr:Deide_15870"/>
<gene>
    <name evidence="2" type="ordered locus">Deide_15870</name>
</gene>
<reference evidence="2 3" key="1">
    <citation type="journal article" date="2009" name="PLoS Genet.">
        <title>Alliance of proteomics and genomics to unravel the specificities of Sahara bacterium Deinococcus deserti.</title>
        <authorList>
            <person name="de Groot A."/>
            <person name="Dulermo R."/>
            <person name="Ortet P."/>
            <person name="Blanchard L."/>
            <person name="Guerin P."/>
            <person name="Fernandez B."/>
            <person name="Vacherie B."/>
            <person name="Dossat C."/>
            <person name="Jolivet E."/>
            <person name="Siguier P."/>
            <person name="Chandler M."/>
            <person name="Barakat M."/>
            <person name="Dedieu A."/>
            <person name="Barbe V."/>
            <person name="Heulin T."/>
            <person name="Sommer S."/>
            <person name="Achouak W."/>
            <person name="Armengaud J."/>
        </authorList>
    </citation>
    <scope>NUCLEOTIDE SEQUENCE [LARGE SCALE GENOMIC DNA]</scope>
    <source>
        <strain evidence="3">DSM 17065 / CIP 109153 / LMG 22923 / VCD115</strain>
    </source>
</reference>
<dbReference type="RefSeq" id="WP_012693674.1">
    <property type="nucleotide sequence ID" value="NC_012526.1"/>
</dbReference>
<dbReference type="Proteomes" id="UP000002208">
    <property type="component" value="Chromosome"/>
</dbReference>
<keyword evidence="1" id="KW-0732">Signal</keyword>
<keyword evidence="3" id="KW-1185">Reference proteome</keyword>
<dbReference type="OrthoDB" id="61514at2"/>
<dbReference type="HOGENOM" id="CLU_773214_0_0_0"/>